<keyword evidence="3" id="KW-1185">Reference proteome</keyword>
<organism evidence="2 3">
    <name type="scientific">Ascodesmis nigricans</name>
    <dbReference type="NCBI Taxonomy" id="341454"/>
    <lineage>
        <taxon>Eukaryota</taxon>
        <taxon>Fungi</taxon>
        <taxon>Dikarya</taxon>
        <taxon>Ascomycota</taxon>
        <taxon>Pezizomycotina</taxon>
        <taxon>Pezizomycetes</taxon>
        <taxon>Pezizales</taxon>
        <taxon>Ascodesmidaceae</taxon>
        <taxon>Ascodesmis</taxon>
    </lineage>
</organism>
<name>A0A4S2N7G7_9PEZI</name>
<evidence type="ECO:0000313" key="2">
    <source>
        <dbReference type="EMBL" id="TGZ85299.1"/>
    </source>
</evidence>
<dbReference type="GO" id="GO:0002100">
    <property type="term" value="P:tRNA wobble adenosine to inosine editing"/>
    <property type="evidence" value="ECO:0007669"/>
    <property type="project" value="InterPro"/>
</dbReference>
<dbReference type="GO" id="GO:0003723">
    <property type="term" value="F:RNA binding"/>
    <property type="evidence" value="ECO:0007669"/>
    <property type="project" value="InterPro"/>
</dbReference>
<dbReference type="OrthoDB" id="10268011at2759"/>
<protein>
    <recommendedName>
        <fullName evidence="1">A to I editase domain-containing protein</fullName>
    </recommendedName>
</protein>
<dbReference type="PROSITE" id="PS50141">
    <property type="entry name" value="A_DEAMIN_EDITASE"/>
    <property type="match status" value="1"/>
</dbReference>
<dbReference type="Proteomes" id="UP000298138">
    <property type="component" value="Unassembled WGS sequence"/>
</dbReference>
<dbReference type="PANTHER" id="PTHR47803:SF1">
    <property type="entry name" value="TRNA-SPECIFIC ADENOSINE DEAMINASE 1"/>
    <property type="match status" value="1"/>
</dbReference>
<evidence type="ECO:0000313" key="3">
    <source>
        <dbReference type="Proteomes" id="UP000298138"/>
    </source>
</evidence>
<evidence type="ECO:0000259" key="1">
    <source>
        <dbReference type="PROSITE" id="PS50141"/>
    </source>
</evidence>
<dbReference type="InterPro" id="IPR042935">
    <property type="entry name" value="Tad1"/>
</dbReference>
<dbReference type="STRING" id="341454.A0A4S2N7G7"/>
<dbReference type="InterPro" id="IPR002466">
    <property type="entry name" value="A_deamin"/>
</dbReference>
<dbReference type="SMART" id="SM00552">
    <property type="entry name" value="ADEAMc"/>
    <property type="match status" value="1"/>
</dbReference>
<dbReference type="InParanoid" id="A0A4S2N7G7"/>
<dbReference type="GO" id="GO:0043829">
    <property type="term" value="F:tRNA-specific adenosine-37 deaminase activity"/>
    <property type="evidence" value="ECO:0007669"/>
    <property type="project" value="TreeGrafter"/>
</dbReference>
<dbReference type="Pfam" id="PF02137">
    <property type="entry name" value="A_deamin"/>
    <property type="match status" value="1"/>
</dbReference>
<dbReference type="AlphaFoldDB" id="A0A4S2N7G7"/>
<proteinExistence type="predicted"/>
<feature type="domain" description="A to I editase" evidence="1">
    <location>
        <begin position="26"/>
        <end position="202"/>
    </location>
</feature>
<sequence length="323" mass="35212">MGAACWCCSPGYEYWNDGVCCTCGRTGMKALPAEKVAVVEGLVLHDSHAEVLAIRAFNRYLLSECHPNSTVLSYNPGQQPPYSLHPHILLHLYASEAPCGDASMELIMSRQEDSTPWPEPRDQVHFRGRGYFSHLGIVRTKPGRADSPETLSKSCTDKLSMRCGLSLLLTPTALLVSPEGVYISSMVIPESEYSETAVTRAFGKNGRMVGVAGADWGGGYRWHEMRIVTTKREFEFSRRRAGPKGCNVSAVVVKGVGEETVVGGVIGGRKPGAGWKAGSMICRAKLWAVVKELSPVINVPAKSARKISYSEVKALPELEARRK</sequence>
<dbReference type="PANTHER" id="PTHR47803">
    <property type="entry name" value="TRNA-SPECIFIC ADENOSINE DEAMINASE 1"/>
    <property type="match status" value="1"/>
</dbReference>
<gene>
    <name evidence="2" type="ORF">EX30DRAFT_361166</name>
</gene>
<dbReference type="EMBL" id="ML220112">
    <property type="protein sequence ID" value="TGZ85299.1"/>
    <property type="molecule type" value="Genomic_DNA"/>
</dbReference>
<reference evidence="2 3" key="1">
    <citation type="submission" date="2019-04" db="EMBL/GenBank/DDBJ databases">
        <title>Comparative genomics and transcriptomics to analyze fruiting body development in filamentous ascomycetes.</title>
        <authorList>
            <consortium name="DOE Joint Genome Institute"/>
            <person name="Lutkenhaus R."/>
            <person name="Traeger S."/>
            <person name="Breuer J."/>
            <person name="Kuo A."/>
            <person name="Lipzen A."/>
            <person name="Pangilinan J."/>
            <person name="Dilworth D."/>
            <person name="Sandor L."/>
            <person name="Poggeler S."/>
            <person name="Barry K."/>
            <person name="Grigoriev I.V."/>
            <person name="Nowrousian M."/>
        </authorList>
    </citation>
    <scope>NUCLEOTIDE SEQUENCE [LARGE SCALE GENOMIC DNA]</scope>
    <source>
        <strain evidence="2 3">CBS 389.68</strain>
    </source>
</reference>
<accession>A0A4S2N7G7</accession>
<feature type="non-terminal residue" evidence="2">
    <location>
        <position position="323"/>
    </location>
</feature>